<gene>
    <name evidence="2" type="ORF">SAMN05443144_115121</name>
</gene>
<dbReference type="Proteomes" id="UP000184041">
    <property type="component" value="Unassembled WGS sequence"/>
</dbReference>
<dbReference type="InterPro" id="IPR002763">
    <property type="entry name" value="DUF72"/>
</dbReference>
<proteinExistence type="predicted"/>
<dbReference type="AlphaFoldDB" id="A0A1M5FRY1"/>
<reference evidence="2 3" key="1">
    <citation type="submission" date="2016-11" db="EMBL/GenBank/DDBJ databases">
        <authorList>
            <person name="Jaros S."/>
            <person name="Januszkiewicz K."/>
            <person name="Wedrychowicz H."/>
        </authorList>
    </citation>
    <scope>NUCLEOTIDE SEQUENCE [LARGE SCALE GENOMIC DNA]</scope>
    <source>
        <strain evidence="2 3">DSM 21986</strain>
    </source>
</reference>
<name>A0A1M5FRY1_9BACT</name>
<dbReference type="Gene3D" id="3.20.20.410">
    <property type="entry name" value="Protein of unknown function UPF0759"/>
    <property type="match status" value="1"/>
</dbReference>
<evidence type="ECO:0000256" key="1">
    <source>
        <dbReference type="SAM" id="MobiDB-lite"/>
    </source>
</evidence>
<sequence>MKFGSVDNPDQIDFSIPEDHPGTATVLSGSSTDATNLYVGCAKWNRRDLKNFYPRGTKDELTYYGSQFNCVELNATFYNTFDRDQIASWRDKVPENFKFFPKVNRYISHLKWLNGIEEATDDFIDSIVHFKEKLGTTFLQLRGNFKPKFFDRVASFVEYWPEGVPLAVEFRHPDWFDNEKVAGELYQLLEENKVANVITDTAGRRDLLHMRLTNSEAFVRYVGANHPTDQSRLDEWTQRLKKWTDQGLENIHFFVHQNKEKRSPQLAAHFIKQMNGAIGANLSIPNPGGDEEQKELF</sequence>
<dbReference type="InterPro" id="IPR036520">
    <property type="entry name" value="UPF0759_sf"/>
</dbReference>
<dbReference type="RefSeq" id="WP_073065737.1">
    <property type="nucleotide sequence ID" value="NZ_FQUS01000015.1"/>
</dbReference>
<protein>
    <submittedName>
        <fullName evidence="2">Uncharacterized conserved protein YecE, DUF72 family</fullName>
    </submittedName>
</protein>
<accession>A0A1M5FRY1</accession>
<evidence type="ECO:0000313" key="3">
    <source>
        <dbReference type="Proteomes" id="UP000184041"/>
    </source>
</evidence>
<dbReference type="PANTHER" id="PTHR30348">
    <property type="entry name" value="UNCHARACTERIZED PROTEIN YECE"/>
    <property type="match status" value="1"/>
</dbReference>
<dbReference type="Pfam" id="PF01904">
    <property type="entry name" value="DUF72"/>
    <property type="match status" value="1"/>
</dbReference>
<keyword evidence="3" id="KW-1185">Reference proteome</keyword>
<evidence type="ECO:0000313" key="2">
    <source>
        <dbReference type="EMBL" id="SHF94226.1"/>
    </source>
</evidence>
<organism evidence="2 3">
    <name type="scientific">Fodinibius roseus</name>
    <dbReference type="NCBI Taxonomy" id="1194090"/>
    <lineage>
        <taxon>Bacteria</taxon>
        <taxon>Pseudomonadati</taxon>
        <taxon>Balneolota</taxon>
        <taxon>Balneolia</taxon>
        <taxon>Balneolales</taxon>
        <taxon>Balneolaceae</taxon>
        <taxon>Fodinibius</taxon>
    </lineage>
</organism>
<dbReference type="STRING" id="1194090.SAMN05443144_115121"/>
<dbReference type="OrthoDB" id="9780310at2"/>
<dbReference type="EMBL" id="FQUS01000015">
    <property type="protein sequence ID" value="SHF94226.1"/>
    <property type="molecule type" value="Genomic_DNA"/>
</dbReference>
<feature type="region of interest" description="Disordered" evidence="1">
    <location>
        <begin position="1"/>
        <end position="20"/>
    </location>
</feature>
<dbReference type="PANTHER" id="PTHR30348:SF9">
    <property type="entry name" value="UPF0759 PROTEIN YECE"/>
    <property type="match status" value="1"/>
</dbReference>
<dbReference type="SUPFAM" id="SSF117396">
    <property type="entry name" value="TM1631-like"/>
    <property type="match status" value="1"/>
</dbReference>